<dbReference type="PANTHER" id="PTHR11999:SF140">
    <property type="entry name" value="HISTIDINE DECARBOXYASE LIKE"/>
    <property type="match status" value="1"/>
</dbReference>
<proteinExistence type="inferred from homology"/>
<feature type="region of interest" description="Disordered" evidence="5">
    <location>
        <begin position="37"/>
        <end position="112"/>
    </location>
</feature>
<gene>
    <name evidence="7" type="primary">Cre-tag-19</name>
    <name evidence="7" type="ORF">CRE_20211</name>
</gene>
<evidence type="ECO:0000256" key="1">
    <source>
        <dbReference type="ARBA" id="ARBA00001933"/>
    </source>
</evidence>
<feature type="compositionally biased region" description="Polar residues" evidence="5">
    <location>
        <begin position="50"/>
        <end position="62"/>
    </location>
</feature>
<dbReference type="InterPro" id="IPR015424">
    <property type="entry name" value="PyrdxlP-dep_Trfase"/>
</dbReference>
<organism evidence="8">
    <name type="scientific">Caenorhabditis remanei</name>
    <name type="common">Caenorhabditis vulgaris</name>
    <dbReference type="NCBI Taxonomy" id="31234"/>
    <lineage>
        <taxon>Eukaryota</taxon>
        <taxon>Metazoa</taxon>
        <taxon>Ecdysozoa</taxon>
        <taxon>Nematoda</taxon>
        <taxon>Chromadorea</taxon>
        <taxon>Rhabditida</taxon>
        <taxon>Rhabditina</taxon>
        <taxon>Rhabditomorpha</taxon>
        <taxon>Rhabditoidea</taxon>
        <taxon>Rhabditidae</taxon>
        <taxon>Peloderinae</taxon>
        <taxon>Caenorhabditis</taxon>
    </lineage>
</organism>
<dbReference type="GO" id="GO:0030170">
    <property type="term" value="F:pyridoxal phosphate binding"/>
    <property type="evidence" value="ECO:0007669"/>
    <property type="project" value="InterPro"/>
</dbReference>
<evidence type="ECO:0000256" key="3">
    <source>
        <dbReference type="ARBA" id="ARBA00022898"/>
    </source>
</evidence>
<dbReference type="Proteomes" id="UP000008281">
    <property type="component" value="Unassembled WGS sequence"/>
</dbReference>
<evidence type="ECO:0000256" key="4">
    <source>
        <dbReference type="ARBA" id="ARBA00023239"/>
    </source>
</evidence>
<dbReference type="SUPFAM" id="SSF53383">
    <property type="entry name" value="PLP-dependent transferases"/>
    <property type="match status" value="1"/>
</dbReference>
<dbReference type="InterPro" id="IPR015422">
    <property type="entry name" value="PyrdxlP-dep_Trfase_small"/>
</dbReference>
<dbReference type="GO" id="GO:0016831">
    <property type="term" value="F:carboxy-lyase activity"/>
    <property type="evidence" value="ECO:0007669"/>
    <property type="project" value="TreeGrafter"/>
</dbReference>
<feature type="compositionally biased region" description="Basic and acidic residues" evidence="5">
    <location>
        <begin position="101"/>
        <end position="112"/>
    </location>
</feature>
<evidence type="ECO:0000256" key="2">
    <source>
        <dbReference type="ARBA" id="ARBA00009533"/>
    </source>
</evidence>
<protein>
    <submittedName>
        <fullName evidence="7">CRE-TAG-19 protein</fullName>
    </submittedName>
</protein>
<dbReference type="STRING" id="31234.E3MCN7"/>
<sequence length="646" mass="73719">MGAEVPTLIVCLSISLCFNIGFITFLFIKRRSRNSPQYRKVENPGVESFPKNSSSFGTNPQRSPEKEKDIKDPPLKPIVNAKRSSEQAIRSDQGAPIVKEQQQRSDRQRLQEPIGREEFVKCMNSVVQFINEYFDESHKQPVIPEHDINSTRIHVKVPEKPEEFSEILKDLKEIVIPNVTKDKNKSCLITYCIQICHTHHPRYHAKFAGKSLADIVGSTVSAALGHDVNSSPIIDSIERIICKWLSSAMAIPQMKSWLNELREPIGAVFYTPRDVFISIIRHSIEKAEKTDENSPKSDKEQKPKFSDYVVYCSDDSQIALEEACSTMKVRLRKVLTFNKDSSAMTSANLLKQMEKDKARGLIPLVIVANYGSANVAANDEIWDLVKISRKKKIWLHLDATYAGCEWLDSNCRNNIHVLISELHSVHIACSSLFPYSGRISVVWSCERLDIEGGESRCWKLIINSSNISAKTHYGEHPIRLWILIRLYGIRSIREAVKRKIILGNAFSERLTHHPEFFEMSHQNDHGVAVFQYRNKNVKDQKRDVNRMTSMFHNYLILSSTLKFSLLSYHGKVMIKAVVNYGRCNLSIMEESVSTLLNSVEEFEEALKKKKKLSETPRGEFCEFIGGSPNETTDITQSEDDPKKKNK</sequence>
<dbReference type="Gene3D" id="3.40.640.10">
    <property type="entry name" value="Type I PLP-dependent aspartate aminotransferase-like (Major domain)"/>
    <property type="match status" value="1"/>
</dbReference>
<dbReference type="Pfam" id="PF00282">
    <property type="entry name" value="Pyridoxal_deC"/>
    <property type="match status" value="1"/>
</dbReference>
<name>E3MCN7_CAERE</name>
<dbReference type="FunCoup" id="E3MCN7">
    <property type="interactions" value="1740"/>
</dbReference>
<dbReference type="InterPro" id="IPR002129">
    <property type="entry name" value="PyrdxlP-dep_de-COase"/>
</dbReference>
<feature type="transmembrane region" description="Helical" evidence="6">
    <location>
        <begin position="6"/>
        <end position="28"/>
    </location>
</feature>
<dbReference type="eggNOG" id="KOG0628">
    <property type="taxonomic scope" value="Eukaryota"/>
</dbReference>
<keyword evidence="6" id="KW-0812">Transmembrane</keyword>
<keyword evidence="4" id="KW-0456">Lyase</keyword>
<keyword evidence="8" id="KW-1185">Reference proteome</keyword>
<dbReference type="InterPro" id="IPR015421">
    <property type="entry name" value="PyrdxlP-dep_Trfase_major"/>
</dbReference>
<comment type="cofactor">
    <cofactor evidence="1">
        <name>pyridoxal 5'-phosphate</name>
        <dbReference type="ChEBI" id="CHEBI:597326"/>
    </cofactor>
</comment>
<dbReference type="EMBL" id="DS268435">
    <property type="protein sequence ID" value="EFO98465.1"/>
    <property type="molecule type" value="Genomic_DNA"/>
</dbReference>
<dbReference type="AlphaFoldDB" id="E3MCN7"/>
<evidence type="ECO:0000256" key="5">
    <source>
        <dbReference type="SAM" id="MobiDB-lite"/>
    </source>
</evidence>
<dbReference type="PANTHER" id="PTHR11999">
    <property type="entry name" value="GROUP II PYRIDOXAL-5-PHOSPHATE DECARBOXYLASE"/>
    <property type="match status" value="1"/>
</dbReference>
<comment type="similarity">
    <text evidence="2">Belongs to the group II decarboxylase family.</text>
</comment>
<dbReference type="Gene3D" id="3.90.1150.10">
    <property type="entry name" value="Aspartate Aminotransferase, domain 1"/>
    <property type="match status" value="1"/>
</dbReference>
<reference evidence="7" key="1">
    <citation type="submission" date="2007-07" db="EMBL/GenBank/DDBJ databases">
        <title>PCAP assembly of the Caenorhabditis remanei genome.</title>
        <authorList>
            <consortium name="The Caenorhabditis remanei Sequencing Consortium"/>
            <person name="Wilson R.K."/>
        </authorList>
    </citation>
    <scope>NUCLEOTIDE SEQUENCE [LARGE SCALE GENOMIC DNA]</scope>
    <source>
        <strain evidence="7">PB4641</strain>
    </source>
</reference>
<keyword evidence="3" id="KW-0663">Pyridoxal phosphate</keyword>
<dbReference type="Gene3D" id="1.20.1340.10">
    <property type="entry name" value="dopa decarboxylase, N-terminal domain"/>
    <property type="match status" value="1"/>
</dbReference>
<keyword evidence="6" id="KW-0472">Membrane</keyword>
<dbReference type="HOGENOM" id="CLU_474288_0_0_1"/>
<evidence type="ECO:0000313" key="7">
    <source>
        <dbReference type="EMBL" id="EFO98465.1"/>
    </source>
</evidence>
<dbReference type="InterPro" id="IPR010977">
    <property type="entry name" value="Aromatic_deC"/>
</dbReference>
<evidence type="ECO:0000256" key="6">
    <source>
        <dbReference type="SAM" id="Phobius"/>
    </source>
</evidence>
<dbReference type="OrthoDB" id="5787958at2759"/>
<dbReference type="InParanoid" id="E3MCN7"/>
<evidence type="ECO:0000313" key="8">
    <source>
        <dbReference type="Proteomes" id="UP000008281"/>
    </source>
</evidence>
<keyword evidence="6" id="KW-1133">Transmembrane helix</keyword>
<accession>E3MCN7</accession>
<dbReference type="OMA" id="ERIICKW"/>
<dbReference type="GO" id="GO:0005737">
    <property type="term" value="C:cytoplasm"/>
    <property type="evidence" value="ECO:0007669"/>
    <property type="project" value="TreeGrafter"/>
</dbReference>
<feature type="compositionally biased region" description="Basic and acidic residues" evidence="5">
    <location>
        <begin position="63"/>
        <end position="74"/>
    </location>
</feature>
<dbReference type="GO" id="GO:0019752">
    <property type="term" value="P:carboxylic acid metabolic process"/>
    <property type="evidence" value="ECO:0007669"/>
    <property type="project" value="InterPro"/>
</dbReference>
<feature type="region of interest" description="Disordered" evidence="5">
    <location>
        <begin position="611"/>
        <end position="646"/>
    </location>
</feature>